<comment type="similarity">
    <text evidence="1">Belongs to the membrane fusion protein (MFP) (TC 8.A.1) family.</text>
</comment>
<evidence type="ECO:0000259" key="5">
    <source>
        <dbReference type="Pfam" id="PF25954"/>
    </source>
</evidence>
<gene>
    <name evidence="7" type="ORF">ACFFJ6_02845</name>
</gene>
<evidence type="ECO:0000259" key="4">
    <source>
        <dbReference type="Pfam" id="PF25919"/>
    </source>
</evidence>
<dbReference type="SUPFAM" id="SSF111369">
    <property type="entry name" value="HlyD-like secretion proteins"/>
    <property type="match status" value="1"/>
</dbReference>
<dbReference type="PANTHER" id="PTHR30097">
    <property type="entry name" value="CATION EFFLUX SYSTEM PROTEIN CUSB"/>
    <property type="match status" value="1"/>
</dbReference>
<evidence type="ECO:0000256" key="1">
    <source>
        <dbReference type="ARBA" id="ARBA00009477"/>
    </source>
</evidence>
<reference evidence="7 8" key="1">
    <citation type="submission" date="2024-09" db="EMBL/GenBank/DDBJ databases">
        <authorList>
            <person name="Sun Q."/>
            <person name="Mori K."/>
        </authorList>
    </citation>
    <scope>NUCLEOTIDE SEQUENCE [LARGE SCALE GENOMIC DNA]</scope>
    <source>
        <strain evidence="7 8">KCTC 23279</strain>
    </source>
</reference>
<dbReference type="Pfam" id="PF25919">
    <property type="entry name" value="BSH_CusB"/>
    <property type="match status" value="1"/>
</dbReference>
<keyword evidence="8" id="KW-1185">Reference proteome</keyword>
<dbReference type="InterPro" id="IPR051909">
    <property type="entry name" value="MFP_Cation_Efflux"/>
</dbReference>
<dbReference type="RefSeq" id="WP_378384135.1">
    <property type="nucleotide sequence ID" value="NZ_JBHLWM010000001.1"/>
</dbReference>
<organism evidence="7 8">
    <name type="scientific">Rhodopseudomonas telluris</name>
    <dbReference type="NCBI Taxonomy" id="644215"/>
    <lineage>
        <taxon>Bacteria</taxon>
        <taxon>Pseudomonadati</taxon>
        <taxon>Pseudomonadota</taxon>
        <taxon>Alphaproteobacteria</taxon>
        <taxon>Hyphomicrobiales</taxon>
        <taxon>Nitrobacteraceae</taxon>
        <taxon>Rhodopseudomonas</taxon>
    </lineage>
</organism>
<feature type="domain" description="CusB-like barrel-sandwich hybrid" evidence="4">
    <location>
        <begin position="179"/>
        <end position="300"/>
    </location>
</feature>
<keyword evidence="2" id="KW-0813">Transport</keyword>
<feature type="domain" description="CusB-like beta-barrel" evidence="5">
    <location>
        <begin position="304"/>
        <end position="380"/>
    </location>
</feature>
<accession>A0ABV6EME1</accession>
<evidence type="ECO:0000313" key="7">
    <source>
        <dbReference type="EMBL" id="MFC0239384.1"/>
    </source>
</evidence>
<dbReference type="Proteomes" id="UP001589775">
    <property type="component" value="Unassembled WGS sequence"/>
</dbReference>
<dbReference type="EMBL" id="JBHLWM010000001">
    <property type="protein sequence ID" value="MFC0239384.1"/>
    <property type="molecule type" value="Genomic_DNA"/>
</dbReference>
<dbReference type="NCBIfam" id="TIGR01730">
    <property type="entry name" value="RND_mfp"/>
    <property type="match status" value="1"/>
</dbReference>
<dbReference type="Pfam" id="PF25975">
    <property type="entry name" value="CzcB_C"/>
    <property type="match status" value="1"/>
</dbReference>
<dbReference type="InterPro" id="IPR058792">
    <property type="entry name" value="Beta-barrel_RND_2"/>
</dbReference>
<evidence type="ECO:0000259" key="6">
    <source>
        <dbReference type="Pfam" id="PF25975"/>
    </source>
</evidence>
<evidence type="ECO:0000256" key="2">
    <source>
        <dbReference type="ARBA" id="ARBA00022448"/>
    </source>
</evidence>
<dbReference type="PANTHER" id="PTHR30097:SF15">
    <property type="entry name" value="CATION EFFLUX SYSTEM PROTEIN CUSB"/>
    <property type="match status" value="1"/>
</dbReference>
<feature type="domain" description="CzcB-like C-terminal circularly permuted SH3-like" evidence="6">
    <location>
        <begin position="387"/>
        <end position="447"/>
    </location>
</feature>
<comment type="caution">
    <text evidence="7">The sequence shown here is derived from an EMBL/GenBank/DDBJ whole genome shotgun (WGS) entry which is preliminary data.</text>
</comment>
<sequence>MRRIGLAAAATAALAVAVGGLPGVREHLRLTTSLIAPAAAQGSDEPIYYQDPDGKPAYSLTPRKTADGRDFRPVPASADLNFDDDAPQMPPPPPVSTTRKVKFYRNPMGLADTSPVPKKDSMGMDYIPVYEGEDSDDGAVKLSPGKIQRSGVKSEPAMRKQLRAVIRAPGVIQLDERRVSVIAMRSESFVQSVADVTTGSRVAKGQPLMQIYSSAIAAASAEYISTIGSKTTSSVPLFGRGSRQRLINLDVPEAAIAAMDKTGTAPVTIEWQAPRDGVVLERSAIEGMRAQPGDVLFRIADISKLWATLEIAERDLGAVAPGQMVMIRARSFPGRSFGGEVKLIYPQLNKDARTARVRIELDNPDLALLPEMYVDAEIDTGSAAPVLAVPESAVLDSGSKQVVFVDKGDGRYEPRTVKLGQRGSGAVEIRDGLSEGEAVVTSANFLIDAESNLNAALKSFSAEGAQP</sequence>
<dbReference type="Pfam" id="PF25954">
    <property type="entry name" value="Beta-barrel_RND_2"/>
    <property type="match status" value="1"/>
</dbReference>
<dbReference type="InterPro" id="IPR058790">
    <property type="entry name" value="BSH_CusB"/>
</dbReference>
<name>A0ABV6EME1_9BRAD</name>
<proteinExistence type="inferred from homology"/>
<feature type="region of interest" description="Disordered" evidence="3">
    <location>
        <begin position="44"/>
        <end position="99"/>
    </location>
</feature>
<dbReference type="Gene3D" id="2.40.30.170">
    <property type="match status" value="1"/>
</dbReference>
<evidence type="ECO:0000313" key="8">
    <source>
        <dbReference type="Proteomes" id="UP001589775"/>
    </source>
</evidence>
<protein>
    <submittedName>
        <fullName evidence="7">Efflux RND transporter periplasmic adaptor subunit</fullName>
    </submittedName>
</protein>
<evidence type="ECO:0000256" key="3">
    <source>
        <dbReference type="SAM" id="MobiDB-lite"/>
    </source>
</evidence>
<dbReference type="Gene3D" id="2.40.420.20">
    <property type="match status" value="1"/>
</dbReference>
<dbReference type="InterPro" id="IPR006143">
    <property type="entry name" value="RND_pump_MFP"/>
</dbReference>
<dbReference type="InterPro" id="IPR058649">
    <property type="entry name" value="CzcB_C"/>
</dbReference>